<evidence type="ECO:0000256" key="3">
    <source>
        <dbReference type="SAM" id="SignalP"/>
    </source>
</evidence>
<feature type="signal peptide" evidence="3">
    <location>
        <begin position="1"/>
        <end position="39"/>
    </location>
</feature>
<evidence type="ECO:0000256" key="2">
    <source>
        <dbReference type="ARBA" id="ARBA00023157"/>
    </source>
</evidence>
<dbReference type="InterPro" id="IPR000772">
    <property type="entry name" value="Ricin_B_lectin"/>
</dbReference>
<dbReference type="InterPro" id="IPR013320">
    <property type="entry name" value="ConA-like_dom_sf"/>
</dbReference>
<protein>
    <submittedName>
        <fullName evidence="5">RICIN domain-containing protein</fullName>
    </submittedName>
</protein>
<dbReference type="SUPFAM" id="SSF49265">
    <property type="entry name" value="Fibronectin type III"/>
    <property type="match status" value="1"/>
</dbReference>
<evidence type="ECO:0000313" key="6">
    <source>
        <dbReference type="Proteomes" id="UP000622317"/>
    </source>
</evidence>
<comment type="caution">
    <text evidence="5">The sequence shown here is derived from an EMBL/GenBank/DDBJ whole genome shotgun (WGS) entry which is preliminary data.</text>
</comment>
<keyword evidence="2" id="KW-1015">Disulfide bond</keyword>
<keyword evidence="1 3" id="KW-0732">Signal</keyword>
<dbReference type="InterPro" id="IPR036116">
    <property type="entry name" value="FN3_sf"/>
</dbReference>
<dbReference type="InterPro" id="IPR035992">
    <property type="entry name" value="Ricin_B-like_lectins"/>
</dbReference>
<dbReference type="SMART" id="SM00060">
    <property type="entry name" value="FN3"/>
    <property type="match status" value="2"/>
</dbReference>
<dbReference type="PROSITE" id="PS50853">
    <property type="entry name" value="FN3"/>
    <property type="match status" value="1"/>
</dbReference>
<dbReference type="SMART" id="SM00560">
    <property type="entry name" value="LamGL"/>
    <property type="match status" value="1"/>
</dbReference>
<evidence type="ECO:0000259" key="4">
    <source>
        <dbReference type="PROSITE" id="PS50853"/>
    </source>
</evidence>
<name>A0A927IJM3_9BACT</name>
<dbReference type="Pfam" id="PF13385">
    <property type="entry name" value="Laminin_G_3"/>
    <property type="match status" value="1"/>
</dbReference>
<dbReference type="Gene3D" id="2.60.40.10">
    <property type="entry name" value="Immunoglobulins"/>
    <property type="match status" value="2"/>
</dbReference>
<dbReference type="InterPro" id="IPR013783">
    <property type="entry name" value="Ig-like_fold"/>
</dbReference>
<sequence>MSLNANTTSHRASMVRAFRKGHSIVAAVFCLSLNGTALAQDNTVLFDVTAPGVDKSISIWGLDTAWLSESNVRRGVEFMGKEQVDVIRFSFTGDRPLINGDLETTRQAEFNERMRIVDTYTKQDAALYFNSDTIGIDSYFKDGSGNLRADRWAELIDLTRRKAEDAGRTVLSVAPFNEPDFVTNGYGNVGRLEEIARLFRQDSKYKESFADIRIAGGGTLNNDLALEWYSPLKDLLDEGNTHQLAGGFDTYASFFEYVVANGDIGINDELHNVMEAMVGAEYGMDVGIWWGSAEYARGEFVKASDGTRLGYSENRPNWTAASVYRAPDGKIQAFVGESERQARPTSFQFVSTDRDVFFDGVGPQRTFTVNTTGGSGYQTSSHSNAERVINITWGDDIQPVIKGRYTLVNRQSGKILEVQGGGTGNGSHIQQGTPNYESHQSWLVDRVPRTIGGDWSYFTIKPFNATTKTIDVWNWNLNAGAEVRLYDYLEGINQQWVLEYVEDGYFYIRSRFSGKYLEVANGSTENGARVQLGDGPGGHLQQWRFVKAGALVEFEAPAAPTGLKARANAVSVTLSWEANDENDLSGYSVYRSVATEGPYELIAREVVDTTFIDKGAYEAQAYFYRIKATDGSGNQSEYSDVQSVSPSSGPTLALSLNFEQSLGDGSGNANDAEATHAPAYLDGKVGASSLYFNGVNNFISLPATIADHAQISVACWVYWSGGSDDQRIFEFGDDVESRFYLSPSAAGSGLRFVIENAGKEAQLNATALDTNRWTHLAVVLGETKAQLYVDGSMVDESSSTVSLADISSNLNLVGKNRFNSWSFYRGRLDDFQIHNFALSANEVAAVAGLVSPPVPTGLATTVMDDEIVLSWDSVPGATAYAVRRSESSDGPFVALASNLSSPVFVDTETSGKTKFYYEVAASNDAGSSLYSDVSFASLLSFAEEWRELHFGVTENAGEAADDADPDKDGIINLLERAFAGNPKRKEGDLAPYLDDSVAPLAIVYRRAVSAADLAFRVLESSDLSPEWAVAEGTSEVISEEGGVQWVRFVRRLEADEDLFLRLQVKSE</sequence>
<proteinExistence type="predicted"/>
<evidence type="ECO:0000256" key="1">
    <source>
        <dbReference type="ARBA" id="ARBA00022729"/>
    </source>
</evidence>
<keyword evidence="6" id="KW-1185">Reference proteome</keyword>
<feature type="chain" id="PRO_5037504545" evidence="3">
    <location>
        <begin position="40"/>
        <end position="1067"/>
    </location>
</feature>
<evidence type="ECO:0000313" key="5">
    <source>
        <dbReference type="EMBL" id="MBD5782476.1"/>
    </source>
</evidence>
<dbReference type="InterPro" id="IPR003961">
    <property type="entry name" value="FN3_dom"/>
</dbReference>
<dbReference type="PROSITE" id="PS50231">
    <property type="entry name" value="RICIN_B_LECTIN"/>
    <property type="match status" value="1"/>
</dbReference>
<dbReference type="Gene3D" id="2.80.10.50">
    <property type="match status" value="3"/>
</dbReference>
<dbReference type="Proteomes" id="UP000622317">
    <property type="component" value="Unassembled WGS sequence"/>
</dbReference>
<dbReference type="CDD" id="cd00063">
    <property type="entry name" value="FN3"/>
    <property type="match status" value="1"/>
</dbReference>
<dbReference type="InterPro" id="IPR006558">
    <property type="entry name" value="LamG-like"/>
</dbReference>
<dbReference type="EMBL" id="JACYFG010000061">
    <property type="protein sequence ID" value="MBD5782476.1"/>
    <property type="molecule type" value="Genomic_DNA"/>
</dbReference>
<dbReference type="SUPFAM" id="SSF49899">
    <property type="entry name" value="Concanavalin A-like lectins/glucanases"/>
    <property type="match status" value="1"/>
</dbReference>
<dbReference type="CDD" id="cd00161">
    <property type="entry name" value="beta-trefoil_Ricin-like"/>
    <property type="match status" value="1"/>
</dbReference>
<dbReference type="Gene3D" id="2.60.120.200">
    <property type="match status" value="1"/>
</dbReference>
<feature type="domain" description="Fibronectin type-III" evidence="4">
    <location>
        <begin position="556"/>
        <end position="651"/>
    </location>
</feature>
<dbReference type="Pfam" id="PF14200">
    <property type="entry name" value="RicinB_lectin_2"/>
    <property type="match status" value="2"/>
</dbReference>
<accession>A0A927IJM3</accession>
<dbReference type="AlphaFoldDB" id="A0A927IJM3"/>
<dbReference type="RefSeq" id="WP_191619557.1">
    <property type="nucleotide sequence ID" value="NZ_JACYFG010000061.1"/>
</dbReference>
<dbReference type="SUPFAM" id="SSF50370">
    <property type="entry name" value="Ricin B-like lectins"/>
    <property type="match status" value="1"/>
</dbReference>
<reference evidence="5" key="1">
    <citation type="submission" date="2020-09" db="EMBL/GenBank/DDBJ databases">
        <title>Pelagicoccus enzymogenes sp. nov. with an EPS production, isolated from marine sediment.</title>
        <authorList>
            <person name="Feng X."/>
        </authorList>
    </citation>
    <scope>NUCLEOTIDE SEQUENCE</scope>
    <source>
        <strain evidence="5">NFK12</strain>
    </source>
</reference>
<organism evidence="5 6">
    <name type="scientific">Pelagicoccus enzymogenes</name>
    <dbReference type="NCBI Taxonomy" id="2773457"/>
    <lineage>
        <taxon>Bacteria</taxon>
        <taxon>Pseudomonadati</taxon>
        <taxon>Verrucomicrobiota</taxon>
        <taxon>Opitutia</taxon>
        <taxon>Puniceicoccales</taxon>
        <taxon>Pelagicoccaceae</taxon>
        <taxon>Pelagicoccus</taxon>
    </lineage>
</organism>
<gene>
    <name evidence="5" type="ORF">IEN85_23460</name>
</gene>